<dbReference type="RefSeq" id="WP_090205382.1">
    <property type="nucleotide sequence ID" value="NZ_FOFO01000009.1"/>
</dbReference>
<gene>
    <name evidence="1" type="ORF">SAMN05421693_10960</name>
</gene>
<accession>A0A1H9BK10</accession>
<proteinExistence type="predicted"/>
<name>A0A1H9BK10_9GAMM</name>
<dbReference type="STRING" id="867345.SAMN05421693_10960"/>
<organism evidence="1 2">
    <name type="scientific">Ectothiorhodospira magna</name>
    <dbReference type="NCBI Taxonomy" id="867345"/>
    <lineage>
        <taxon>Bacteria</taxon>
        <taxon>Pseudomonadati</taxon>
        <taxon>Pseudomonadota</taxon>
        <taxon>Gammaproteobacteria</taxon>
        <taxon>Chromatiales</taxon>
        <taxon>Ectothiorhodospiraceae</taxon>
        <taxon>Ectothiorhodospira</taxon>
    </lineage>
</organism>
<sequence>MVSSIVTERLSCLDAILAVDVENVLNSTDTDATRLDETSQAQLIAAVALLSTAVDAISDSWIEQAMALSTYGEARALFDGLETKL</sequence>
<keyword evidence="2" id="KW-1185">Reference proteome</keyword>
<reference evidence="1 2" key="1">
    <citation type="submission" date="2016-10" db="EMBL/GenBank/DDBJ databases">
        <authorList>
            <person name="de Groot N.N."/>
        </authorList>
    </citation>
    <scope>NUCLEOTIDE SEQUENCE [LARGE SCALE GENOMIC DNA]</scope>
    <source>
        <strain evidence="1 2">B7-7</strain>
    </source>
</reference>
<dbReference type="Proteomes" id="UP000199496">
    <property type="component" value="Unassembled WGS sequence"/>
</dbReference>
<dbReference type="AlphaFoldDB" id="A0A1H9BK10"/>
<evidence type="ECO:0000313" key="1">
    <source>
        <dbReference type="EMBL" id="SEP89296.1"/>
    </source>
</evidence>
<evidence type="ECO:0000313" key="2">
    <source>
        <dbReference type="Proteomes" id="UP000199496"/>
    </source>
</evidence>
<protein>
    <submittedName>
        <fullName evidence="1">Uncharacterized protein</fullName>
    </submittedName>
</protein>
<dbReference type="EMBL" id="FOFO01000009">
    <property type="protein sequence ID" value="SEP89296.1"/>
    <property type="molecule type" value="Genomic_DNA"/>
</dbReference>